<comment type="caution">
    <text evidence="1">The sequence shown here is derived from an EMBL/GenBank/DDBJ whole genome shotgun (WGS) entry which is preliminary data.</text>
</comment>
<gene>
    <name evidence="1" type="ORF">GCM10018785_34760</name>
</gene>
<dbReference type="PROSITE" id="PS51642">
    <property type="entry name" value="HEMOPEXIN_2"/>
    <property type="match status" value="4"/>
</dbReference>
<evidence type="ECO:0000313" key="2">
    <source>
        <dbReference type="Proteomes" id="UP000608024"/>
    </source>
</evidence>
<sequence>MTIQAAFNRSQLKWDTYMFLGDQYLSYGLASNTVFVGPRSIAAGWPGLADTQFAEGIDAMVPFSYPPVISTVPVIPTEKDYVYIFRGDQYVRYDFANEKIIYGPLDIAHYWPGMKDVGFDRDIDAAFLDHRGDFAQVFVDTYIFFKGDKYITYDPRADKVSGGPYPIADRWPGLKEAGFDRGIDAVVYNVVEPSALGGNSRRECYFVKADKVLHFDIENWKPLTGARNISDVWPGLKGTEYAAAIPAPPYPPVKAHAELRITFNNPGEDNPNPYGWIELKTKSGRPFRVWTQQNQGNSTPARASAAPSMNLPFTSSDIASVGAYVDEYDALSGDDFLARGTKNFVGNGRYTLSSDDGSVDIDITVTDR</sequence>
<reference evidence="1" key="2">
    <citation type="submission" date="2020-09" db="EMBL/GenBank/DDBJ databases">
        <authorList>
            <person name="Sun Q."/>
            <person name="Ohkuma M."/>
        </authorList>
    </citation>
    <scope>NUCLEOTIDE SEQUENCE</scope>
    <source>
        <strain evidence="1">JCM 4784</strain>
    </source>
</reference>
<protein>
    <recommendedName>
        <fullName evidence="3">Hemopexin</fullName>
    </recommendedName>
</protein>
<accession>A0A918ZP89</accession>
<dbReference type="SMART" id="SM00120">
    <property type="entry name" value="HX"/>
    <property type="match status" value="4"/>
</dbReference>
<dbReference type="InterPro" id="IPR036375">
    <property type="entry name" value="Hemopexin-like_dom_sf"/>
</dbReference>
<dbReference type="AlphaFoldDB" id="A0A918ZP89"/>
<dbReference type="Gene3D" id="2.110.10.10">
    <property type="entry name" value="Hemopexin-like domain"/>
    <property type="match status" value="2"/>
</dbReference>
<organism evidence="1 2">
    <name type="scientific">Streptomyces longispororuber</name>
    <dbReference type="NCBI Taxonomy" id="68230"/>
    <lineage>
        <taxon>Bacteria</taxon>
        <taxon>Bacillati</taxon>
        <taxon>Actinomycetota</taxon>
        <taxon>Actinomycetes</taxon>
        <taxon>Kitasatosporales</taxon>
        <taxon>Streptomycetaceae</taxon>
        <taxon>Streptomyces</taxon>
    </lineage>
</organism>
<reference evidence="1" key="1">
    <citation type="journal article" date="2014" name="Int. J. Syst. Evol. Microbiol.">
        <title>Complete genome sequence of Corynebacterium casei LMG S-19264T (=DSM 44701T), isolated from a smear-ripened cheese.</title>
        <authorList>
            <consortium name="US DOE Joint Genome Institute (JGI-PGF)"/>
            <person name="Walter F."/>
            <person name="Albersmeier A."/>
            <person name="Kalinowski J."/>
            <person name="Ruckert C."/>
        </authorList>
    </citation>
    <scope>NUCLEOTIDE SEQUENCE</scope>
    <source>
        <strain evidence="1">JCM 4784</strain>
    </source>
</reference>
<dbReference type="RefSeq" id="WP_190136864.1">
    <property type="nucleotide sequence ID" value="NZ_BNBT01000047.1"/>
</dbReference>
<evidence type="ECO:0000313" key="1">
    <source>
        <dbReference type="EMBL" id="GHE62868.1"/>
    </source>
</evidence>
<proteinExistence type="predicted"/>
<keyword evidence="2" id="KW-1185">Reference proteome</keyword>
<dbReference type="EMBL" id="BNBT01000047">
    <property type="protein sequence ID" value="GHE62868.1"/>
    <property type="molecule type" value="Genomic_DNA"/>
</dbReference>
<evidence type="ECO:0008006" key="3">
    <source>
        <dbReference type="Google" id="ProtNLM"/>
    </source>
</evidence>
<dbReference type="InterPro" id="IPR018487">
    <property type="entry name" value="Hemopexin-like_repeat"/>
</dbReference>
<dbReference type="SUPFAM" id="SSF50923">
    <property type="entry name" value="Hemopexin-like domain"/>
    <property type="match status" value="2"/>
</dbReference>
<name>A0A918ZP89_9ACTN</name>
<dbReference type="Pfam" id="PF00045">
    <property type="entry name" value="Hemopexin"/>
    <property type="match status" value="1"/>
</dbReference>
<dbReference type="Proteomes" id="UP000608024">
    <property type="component" value="Unassembled WGS sequence"/>
</dbReference>